<evidence type="ECO:0000256" key="11">
    <source>
        <dbReference type="SAM" id="Phobius"/>
    </source>
</evidence>
<organism evidence="13 14">
    <name type="scientific">Clostridium fallax</name>
    <dbReference type="NCBI Taxonomy" id="1533"/>
    <lineage>
        <taxon>Bacteria</taxon>
        <taxon>Bacillati</taxon>
        <taxon>Bacillota</taxon>
        <taxon>Clostridia</taxon>
        <taxon>Eubacteriales</taxon>
        <taxon>Clostridiaceae</taxon>
        <taxon>Clostridium</taxon>
    </lineage>
</organism>
<feature type="transmembrane region" description="Helical" evidence="11">
    <location>
        <begin position="126"/>
        <end position="149"/>
    </location>
</feature>
<feature type="transmembrane region" description="Helical" evidence="11">
    <location>
        <begin position="58"/>
        <end position="75"/>
    </location>
</feature>
<dbReference type="GO" id="GO:0046872">
    <property type="term" value="F:metal ion binding"/>
    <property type="evidence" value="ECO:0007669"/>
    <property type="project" value="UniProtKB-KW"/>
</dbReference>
<keyword evidence="4" id="KW-1003">Cell membrane</keyword>
<feature type="binding site" evidence="9">
    <location>
        <position position="433"/>
    </location>
    <ligand>
        <name>substrate</name>
    </ligand>
</feature>
<dbReference type="STRING" id="1533.SAMN05443638_12013"/>
<accession>A0A1M4XQ73</accession>
<name>A0A1M4XQ73_9CLOT</name>
<protein>
    <submittedName>
        <fullName evidence="13">Phosphoglycerol transferase MdoB</fullName>
    </submittedName>
</protein>
<feature type="binding site" evidence="10">
    <location>
        <position position="494"/>
    </location>
    <ligand>
        <name>Mn(2+)</name>
        <dbReference type="ChEBI" id="CHEBI:29035"/>
    </ligand>
</feature>
<evidence type="ECO:0000256" key="3">
    <source>
        <dbReference type="ARBA" id="ARBA00009983"/>
    </source>
</evidence>
<evidence type="ECO:0000313" key="14">
    <source>
        <dbReference type="Proteomes" id="UP000184035"/>
    </source>
</evidence>
<dbReference type="SUPFAM" id="SSF53649">
    <property type="entry name" value="Alkaline phosphatase-like"/>
    <property type="match status" value="1"/>
</dbReference>
<evidence type="ECO:0000256" key="5">
    <source>
        <dbReference type="ARBA" id="ARBA00022692"/>
    </source>
</evidence>
<dbReference type="PANTHER" id="PTHR47371">
    <property type="entry name" value="LIPOTEICHOIC ACID SYNTHASE"/>
    <property type="match status" value="1"/>
</dbReference>
<evidence type="ECO:0000256" key="7">
    <source>
        <dbReference type="ARBA" id="ARBA00023136"/>
    </source>
</evidence>
<keyword evidence="14" id="KW-1185">Reference proteome</keyword>
<evidence type="ECO:0000256" key="9">
    <source>
        <dbReference type="PIRSR" id="PIRSR005091-2"/>
    </source>
</evidence>
<sequence length="615" mass="70446">MSTSKLKDLFKNIINSYGIIIITFAVLMIKSICFLSMLRTPNSTSMDFGRAYFQSPPMLAHIAFIVVLLSFGFLFKKRRREYCFVIDILVSVVLLLDIWYFRANGTFLSVRQLLHRELFNPLGKNLILPSAVDIVFFIDIIAVFVLIDLKHIIKKDLIKNVFVDAKRRWISFIVTFVGSIGIIAWSHYYIDVIDGTKGKKMLFQTAWAPFQTMSNLSPLGFHYYDIYKYGISKPEVKLSEKDKKEISNWLEANKENLPDNKFKGMFKGKNVIAVQIESLENFVIGQKVYGQEITPNLNKMLGNSLYFDNIYEQNNSGTSSDCDVMVNTSILPIRKGATVYEFPWVNLPSFPKVLASMGYTTVSAHAEEPGSWNWAEAHKGMFGFQESWDISKFNEDEVIGLGLSDRSFMTQIATKLKNVKQPFYNFFATLTSHGPFEMPEKYKYLKLPKEFDDTILGAYFQSVRYVDEQIATFVNQLKEEGLLDNTLIMIYGDHTGVHKFYNDKLKDIKLEGDWWQEFDKKIPFIIYNPSINGETINAAGGQIDFYPTVSYLLGVDDNKLEGKIMGRNLLNTNRNSSILNNGEVKGETKSKEEENHVKQSLDVANKIITGNYFNN</sequence>
<dbReference type="RefSeq" id="WP_072896772.1">
    <property type="nucleotide sequence ID" value="NZ_FQVM01000020.1"/>
</dbReference>
<keyword evidence="5 11" id="KW-0812">Transmembrane</keyword>
<dbReference type="PIRSF" id="PIRSF005091">
    <property type="entry name" value="Mmb_sulf_HI1246"/>
    <property type="match status" value="1"/>
</dbReference>
<dbReference type="InterPro" id="IPR050448">
    <property type="entry name" value="OpgB/LTA_synthase_biosynth"/>
</dbReference>
<evidence type="ECO:0000259" key="12">
    <source>
        <dbReference type="Pfam" id="PF00884"/>
    </source>
</evidence>
<feature type="domain" description="Sulfatase N-terminal" evidence="12">
    <location>
        <begin position="269"/>
        <end position="555"/>
    </location>
</feature>
<evidence type="ECO:0000313" key="13">
    <source>
        <dbReference type="EMBL" id="SHE95737.1"/>
    </source>
</evidence>
<feature type="binding site" evidence="10">
    <location>
        <position position="277"/>
    </location>
    <ligand>
        <name>Mn(2+)</name>
        <dbReference type="ChEBI" id="CHEBI:29035"/>
    </ligand>
</feature>
<evidence type="ECO:0000256" key="1">
    <source>
        <dbReference type="ARBA" id="ARBA00004651"/>
    </source>
</evidence>
<dbReference type="InterPro" id="IPR012160">
    <property type="entry name" value="LtaS-like"/>
</dbReference>
<dbReference type="Gene3D" id="3.30.1120.170">
    <property type="match status" value="1"/>
</dbReference>
<dbReference type="OrthoDB" id="5901192at2"/>
<keyword evidence="7 11" id="KW-0472">Membrane</keyword>
<gene>
    <name evidence="13" type="ORF">SAMN05443638_12013</name>
</gene>
<dbReference type="AlphaFoldDB" id="A0A1M4XQ73"/>
<feature type="transmembrane region" description="Helical" evidence="11">
    <location>
        <begin position="169"/>
        <end position="190"/>
    </location>
</feature>
<dbReference type="Gene3D" id="3.40.720.10">
    <property type="entry name" value="Alkaline Phosphatase, subunit A"/>
    <property type="match status" value="1"/>
</dbReference>
<keyword evidence="6 11" id="KW-1133">Transmembrane helix</keyword>
<keyword evidence="9" id="KW-0479">Metal-binding</keyword>
<proteinExistence type="inferred from homology"/>
<feature type="transmembrane region" description="Helical" evidence="11">
    <location>
        <begin position="82"/>
        <end position="101"/>
    </location>
</feature>
<keyword evidence="13" id="KW-0808">Transferase</keyword>
<feature type="active site" evidence="8">
    <location>
        <position position="319"/>
    </location>
</feature>
<dbReference type="CDD" id="cd16015">
    <property type="entry name" value="LTA_synthase"/>
    <property type="match status" value="1"/>
</dbReference>
<dbReference type="InterPro" id="IPR017850">
    <property type="entry name" value="Alkaline_phosphatase_core_sf"/>
</dbReference>
<reference evidence="13 14" key="1">
    <citation type="submission" date="2016-11" db="EMBL/GenBank/DDBJ databases">
        <authorList>
            <person name="Jaros S."/>
            <person name="Januszkiewicz K."/>
            <person name="Wedrychowicz H."/>
        </authorList>
    </citation>
    <scope>NUCLEOTIDE SEQUENCE [LARGE SCALE GENOMIC DNA]</scope>
    <source>
        <strain evidence="13 14">DSM 2631</strain>
    </source>
</reference>
<feature type="binding site" evidence="10">
    <location>
        <position position="493"/>
    </location>
    <ligand>
        <name>Mn(2+)</name>
        <dbReference type="ChEBI" id="CHEBI:29035"/>
    </ligand>
</feature>
<evidence type="ECO:0000256" key="2">
    <source>
        <dbReference type="ARBA" id="ARBA00004936"/>
    </source>
</evidence>
<dbReference type="EMBL" id="FQVM01000020">
    <property type="protein sequence ID" value="SHE95737.1"/>
    <property type="molecule type" value="Genomic_DNA"/>
</dbReference>
<evidence type="ECO:0000256" key="8">
    <source>
        <dbReference type="PIRSR" id="PIRSR005091-1"/>
    </source>
</evidence>
<feature type="transmembrane region" description="Helical" evidence="11">
    <location>
        <begin position="12"/>
        <end position="38"/>
    </location>
</feature>
<evidence type="ECO:0000256" key="10">
    <source>
        <dbReference type="PIRSR" id="PIRSR005091-3"/>
    </source>
</evidence>
<comment type="subcellular location">
    <subcellularLocation>
        <location evidence="1">Cell membrane</location>
        <topology evidence="1">Multi-pass membrane protein</topology>
    </subcellularLocation>
</comment>
<dbReference type="Pfam" id="PF00884">
    <property type="entry name" value="Sulfatase"/>
    <property type="match status" value="1"/>
</dbReference>
<dbReference type="Proteomes" id="UP000184035">
    <property type="component" value="Unassembled WGS sequence"/>
</dbReference>
<dbReference type="GO" id="GO:0005886">
    <property type="term" value="C:plasma membrane"/>
    <property type="evidence" value="ECO:0007669"/>
    <property type="project" value="UniProtKB-SubCell"/>
</dbReference>
<comment type="pathway">
    <text evidence="2">Cell wall biogenesis; lipoteichoic acid biosynthesis.</text>
</comment>
<evidence type="ECO:0000256" key="4">
    <source>
        <dbReference type="ARBA" id="ARBA00022475"/>
    </source>
</evidence>
<dbReference type="PANTHER" id="PTHR47371:SF3">
    <property type="entry name" value="PHOSPHOGLYCEROL TRANSFERASE I"/>
    <property type="match status" value="1"/>
</dbReference>
<dbReference type="InterPro" id="IPR000917">
    <property type="entry name" value="Sulfatase_N"/>
</dbReference>
<evidence type="ECO:0000256" key="6">
    <source>
        <dbReference type="ARBA" id="ARBA00022989"/>
    </source>
</evidence>
<keyword evidence="9" id="KW-0464">Manganese</keyword>
<dbReference type="GO" id="GO:0016740">
    <property type="term" value="F:transferase activity"/>
    <property type="evidence" value="ECO:0007669"/>
    <property type="project" value="UniProtKB-KW"/>
</dbReference>
<comment type="similarity">
    <text evidence="3">Belongs to the LTA synthase family.</text>
</comment>